<evidence type="ECO:0000256" key="2">
    <source>
        <dbReference type="PROSITE-ProRule" id="PRU00335"/>
    </source>
</evidence>
<name>A0ABT2RVQ3_9FIRM</name>
<evidence type="ECO:0000313" key="5">
    <source>
        <dbReference type="EMBL" id="MCU6696388.1"/>
    </source>
</evidence>
<proteinExistence type="predicted"/>
<protein>
    <submittedName>
        <fullName evidence="5">TetR/AcrR family transcriptional regulator</fullName>
    </submittedName>
</protein>
<feature type="domain" description="HTH tetR-type" evidence="4">
    <location>
        <begin position="6"/>
        <end position="66"/>
    </location>
</feature>
<evidence type="ECO:0000256" key="3">
    <source>
        <dbReference type="SAM" id="Phobius"/>
    </source>
</evidence>
<sequence>MDKRISKTRDAIIDAYLELIFEKKEQKITISELAQRANIARKTFYLHYESLEDIMRDAAHRKIDELLHILEKKRFFSNPFETDVLFQSLNQLMEPDIEFYRFLSRENPNTFFWTEVKRIIISTTVEVYQDKVDFPAQELRLYAEYFVAGAVAVYVAWLRGELTLPLSDLARISGEATSHGIRKPKELKA</sequence>
<keyword evidence="6" id="KW-1185">Reference proteome</keyword>
<comment type="caution">
    <text evidence="5">The sequence shown here is derived from an EMBL/GenBank/DDBJ whole genome shotgun (WGS) entry which is preliminary data.</text>
</comment>
<dbReference type="InterPro" id="IPR050624">
    <property type="entry name" value="HTH-type_Tx_Regulator"/>
</dbReference>
<keyword evidence="3" id="KW-0812">Transmembrane</keyword>
<dbReference type="SUPFAM" id="SSF46689">
    <property type="entry name" value="Homeodomain-like"/>
    <property type="match status" value="1"/>
</dbReference>
<dbReference type="Proteomes" id="UP001652461">
    <property type="component" value="Unassembled WGS sequence"/>
</dbReference>
<feature type="DNA-binding region" description="H-T-H motif" evidence="2">
    <location>
        <begin position="29"/>
        <end position="48"/>
    </location>
</feature>
<feature type="transmembrane region" description="Helical" evidence="3">
    <location>
        <begin position="141"/>
        <end position="158"/>
    </location>
</feature>
<keyword evidence="3" id="KW-1133">Transmembrane helix</keyword>
<dbReference type="PANTHER" id="PTHR43479">
    <property type="entry name" value="ACREF/ENVCD OPERON REPRESSOR-RELATED"/>
    <property type="match status" value="1"/>
</dbReference>
<dbReference type="InterPro" id="IPR001647">
    <property type="entry name" value="HTH_TetR"/>
</dbReference>
<keyword evidence="3" id="KW-0472">Membrane</keyword>
<reference evidence="5 6" key="1">
    <citation type="journal article" date="2021" name="ISME Commun">
        <title>Automated analysis of genomic sequences facilitates high-throughput and comprehensive description of bacteria.</title>
        <authorList>
            <person name="Hitch T.C.A."/>
        </authorList>
    </citation>
    <scope>NUCLEOTIDE SEQUENCE [LARGE SCALE GENOMIC DNA]</scope>
    <source>
        <strain evidence="5 6">Sanger_04</strain>
    </source>
</reference>
<dbReference type="Gene3D" id="1.10.357.10">
    <property type="entry name" value="Tetracycline Repressor, domain 2"/>
    <property type="match status" value="1"/>
</dbReference>
<evidence type="ECO:0000313" key="6">
    <source>
        <dbReference type="Proteomes" id="UP001652461"/>
    </source>
</evidence>
<dbReference type="EMBL" id="JAOQKC010000005">
    <property type="protein sequence ID" value="MCU6696388.1"/>
    <property type="molecule type" value="Genomic_DNA"/>
</dbReference>
<dbReference type="PANTHER" id="PTHR43479:SF11">
    <property type="entry name" value="ACREF_ENVCD OPERON REPRESSOR-RELATED"/>
    <property type="match status" value="1"/>
</dbReference>
<dbReference type="PROSITE" id="PS50977">
    <property type="entry name" value="HTH_TETR_2"/>
    <property type="match status" value="1"/>
</dbReference>
<evidence type="ECO:0000259" key="4">
    <source>
        <dbReference type="PROSITE" id="PS50977"/>
    </source>
</evidence>
<organism evidence="5 6">
    <name type="scientific">Laedolimicola ammoniilytica</name>
    <dbReference type="NCBI Taxonomy" id="2981771"/>
    <lineage>
        <taxon>Bacteria</taxon>
        <taxon>Bacillati</taxon>
        <taxon>Bacillota</taxon>
        <taxon>Clostridia</taxon>
        <taxon>Lachnospirales</taxon>
        <taxon>Lachnospiraceae</taxon>
        <taxon>Laedolimicola</taxon>
    </lineage>
</organism>
<dbReference type="InterPro" id="IPR009057">
    <property type="entry name" value="Homeodomain-like_sf"/>
</dbReference>
<dbReference type="RefSeq" id="WP_158362616.1">
    <property type="nucleotide sequence ID" value="NZ_JAOQKC010000005.1"/>
</dbReference>
<evidence type="ECO:0000256" key="1">
    <source>
        <dbReference type="ARBA" id="ARBA00023125"/>
    </source>
</evidence>
<accession>A0ABT2RVQ3</accession>
<gene>
    <name evidence="5" type="ORF">OCV63_05685</name>
</gene>
<keyword evidence="1 2" id="KW-0238">DNA-binding</keyword>